<dbReference type="Proteomes" id="UP000183413">
    <property type="component" value="Unassembled WGS sequence"/>
</dbReference>
<dbReference type="EMBL" id="FOVH01000052">
    <property type="protein sequence ID" value="SFQ50540.1"/>
    <property type="molecule type" value="Genomic_DNA"/>
</dbReference>
<dbReference type="AlphaFoldDB" id="A0A1I5Z290"/>
<keyword evidence="3" id="KW-1185">Reference proteome</keyword>
<evidence type="ECO:0000313" key="2">
    <source>
        <dbReference type="EMBL" id="SFQ50540.1"/>
    </source>
</evidence>
<feature type="region of interest" description="Disordered" evidence="1">
    <location>
        <begin position="1"/>
        <end position="30"/>
    </location>
</feature>
<dbReference type="InParanoid" id="A0A1I5Z290"/>
<reference evidence="2 3" key="1">
    <citation type="submission" date="2016-10" db="EMBL/GenBank/DDBJ databases">
        <authorList>
            <person name="de Groot N.N."/>
        </authorList>
    </citation>
    <scope>NUCLEOTIDE SEQUENCE [LARGE SCALE GENOMIC DNA]</scope>
    <source>
        <strain evidence="2 3">DSM 43067</strain>
    </source>
</reference>
<gene>
    <name evidence="2" type="ORF">SAMN04489713_1523</name>
</gene>
<evidence type="ECO:0000256" key="1">
    <source>
        <dbReference type="SAM" id="MobiDB-lite"/>
    </source>
</evidence>
<sequence length="103" mass="11754">MAAETKNRKTRASRDHGRSQAQTLGFSVQTEDRPTLDELVDYFGDGNRSAYLRATYRVMKSIMLAEQMRDLQAYGQQRTAELGIEPAEVPDRIREFLKGKDEA</sequence>
<organism evidence="2 3">
    <name type="scientific">Actinomadura madurae</name>
    <dbReference type="NCBI Taxonomy" id="1993"/>
    <lineage>
        <taxon>Bacteria</taxon>
        <taxon>Bacillati</taxon>
        <taxon>Actinomycetota</taxon>
        <taxon>Actinomycetes</taxon>
        <taxon>Streptosporangiales</taxon>
        <taxon>Thermomonosporaceae</taxon>
        <taxon>Actinomadura</taxon>
    </lineage>
</organism>
<name>A0A1I5Z290_9ACTN</name>
<dbReference type="RefSeq" id="WP_075025108.1">
    <property type="nucleotide sequence ID" value="NZ_FOVH01000052.1"/>
</dbReference>
<proteinExistence type="predicted"/>
<feature type="compositionally biased region" description="Polar residues" evidence="1">
    <location>
        <begin position="19"/>
        <end position="29"/>
    </location>
</feature>
<accession>A0A1I5Z290</accession>
<protein>
    <submittedName>
        <fullName evidence="2">Uncharacterized protein</fullName>
    </submittedName>
</protein>
<evidence type="ECO:0000313" key="3">
    <source>
        <dbReference type="Proteomes" id="UP000183413"/>
    </source>
</evidence>